<organism evidence="3">
    <name type="scientific">Arthroderma gypseum (strain ATCC MYA-4604 / CBS 118893)</name>
    <name type="common">Microsporum gypseum</name>
    <dbReference type="NCBI Taxonomy" id="535722"/>
    <lineage>
        <taxon>Eukaryota</taxon>
        <taxon>Fungi</taxon>
        <taxon>Dikarya</taxon>
        <taxon>Ascomycota</taxon>
        <taxon>Pezizomycotina</taxon>
        <taxon>Eurotiomycetes</taxon>
        <taxon>Eurotiomycetidae</taxon>
        <taxon>Onygenales</taxon>
        <taxon>Arthrodermataceae</taxon>
        <taxon>Nannizzia</taxon>
    </lineage>
</organism>
<feature type="signal peptide" evidence="1">
    <location>
        <begin position="1"/>
        <end position="24"/>
    </location>
</feature>
<evidence type="ECO:0000313" key="2">
    <source>
        <dbReference type="EMBL" id="EFR05552.1"/>
    </source>
</evidence>
<protein>
    <submittedName>
        <fullName evidence="2">Uncharacterized protein</fullName>
    </submittedName>
</protein>
<dbReference type="eggNOG" id="ENOG502SNI8">
    <property type="taxonomic scope" value="Eukaryota"/>
</dbReference>
<name>E4V627_ARTGP</name>
<dbReference type="OrthoDB" id="3917713at2759"/>
<dbReference type="RefSeq" id="XP_003169659.1">
    <property type="nucleotide sequence ID" value="XM_003169611.1"/>
</dbReference>
<dbReference type="OMA" id="LQWAICD"/>
<sequence length="252" mass="29030">MRIKGTTHLQLFVLLIVTIPSVIAKVKNKISLQWSICDSDPNTVLRKLGEDIRDPDKLDPISYYDSQPPVYVPQGLMFRTKTRGGREISVVKARHSEDTKDVPHGVTCLWDRYGDDIYFVCSKQSHVKRSRLWSRKQIDLAENFTQVAWDELKQYGPYLNPKWKHLTIEGYKAVFDDVAADRHHLMELEVKVPISEGRLVYQIITGHLEKCAVVLCKHQESKAMRLFREMGFRIEDADVLMTPVGDAQGTLY</sequence>
<keyword evidence="3" id="KW-1185">Reference proteome</keyword>
<dbReference type="HOGENOM" id="CLU_101058_0_0_1"/>
<dbReference type="Proteomes" id="UP000002669">
    <property type="component" value="Unassembled WGS sequence"/>
</dbReference>
<gene>
    <name evidence="2" type="ORF">MGYG_08568</name>
</gene>
<proteinExistence type="predicted"/>
<dbReference type="InParanoid" id="E4V627"/>
<keyword evidence="1" id="KW-0732">Signal</keyword>
<evidence type="ECO:0000256" key="1">
    <source>
        <dbReference type="SAM" id="SignalP"/>
    </source>
</evidence>
<reference evidence="3" key="1">
    <citation type="journal article" date="2012" name="MBio">
        <title>Comparative genome analysis of Trichophyton rubrum and related dermatophytes reveals candidate genes involved in infection.</title>
        <authorList>
            <person name="Martinez D.A."/>
            <person name="Oliver B.G."/>
            <person name="Graeser Y."/>
            <person name="Goldberg J.M."/>
            <person name="Li W."/>
            <person name="Martinez-Rossi N.M."/>
            <person name="Monod M."/>
            <person name="Shelest E."/>
            <person name="Barton R.C."/>
            <person name="Birch E."/>
            <person name="Brakhage A.A."/>
            <person name="Chen Z."/>
            <person name="Gurr S.J."/>
            <person name="Heiman D."/>
            <person name="Heitman J."/>
            <person name="Kosti I."/>
            <person name="Rossi A."/>
            <person name="Saif S."/>
            <person name="Samalova M."/>
            <person name="Saunders C.W."/>
            <person name="Shea T."/>
            <person name="Summerbell R.C."/>
            <person name="Xu J."/>
            <person name="Young S."/>
            <person name="Zeng Q."/>
            <person name="Birren B.W."/>
            <person name="Cuomo C.A."/>
            <person name="White T.C."/>
        </authorList>
    </citation>
    <scope>NUCLEOTIDE SEQUENCE [LARGE SCALE GENOMIC DNA]</scope>
    <source>
        <strain evidence="3">ATCC MYA-4604 / CBS 118893</strain>
    </source>
</reference>
<dbReference type="EMBL" id="DS989830">
    <property type="protein sequence ID" value="EFR05552.1"/>
    <property type="molecule type" value="Genomic_DNA"/>
</dbReference>
<feature type="chain" id="PRO_5003191077" evidence="1">
    <location>
        <begin position="25"/>
        <end position="252"/>
    </location>
</feature>
<evidence type="ECO:0000313" key="3">
    <source>
        <dbReference type="Proteomes" id="UP000002669"/>
    </source>
</evidence>
<accession>E4V627</accession>
<dbReference type="VEuPathDB" id="FungiDB:MGYG_08568"/>
<dbReference type="AlphaFoldDB" id="E4V627"/>
<dbReference type="GeneID" id="10024890"/>